<dbReference type="PROSITE" id="PS00216">
    <property type="entry name" value="SUGAR_TRANSPORT_1"/>
    <property type="match status" value="1"/>
</dbReference>
<feature type="transmembrane region" description="Helical" evidence="7">
    <location>
        <begin position="20"/>
        <end position="43"/>
    </location>
</feature>
<feature type="domain" description="Major facilitator superfamily (MFS) profile" evidence="8">
    <location>
        <begin position="18"/>
        <end position="392"/>
    </location>
</feature>
<dbReference type="SUPFAM" id="SSF103473">
    <property type="entry name" value="MFS general substrate transporter"/>
    <property type="match status" value="1"/>
</dbReference>
<feature type="transmembrane region" description="Helical" evidence="7">
    <location>
        <begin position="279"/>
        <end position="297"/>
    </location>
</feature>
<keyword evidence="2" id="KW-0813">Transport</keyword>
<name>A0ABW5R209_9BACL</name>
<dbReference type="InterPro" id="IPR036259">
    <property type="entry name" value="MFS_trans_sf"/>
</dbReference>
<feature type="transmembrane region" description="Helical" evidence="7">
    <location>
        <begin position="247"/>
        <end position="267"/>
    </location>
</feature>
<dbReference type="PANTHER" id="PTHR23521">
    <property type="entry name" value="TRANSPORTER MFS SUPERFAMILY"/>
    <property type="match status" value="1"/>
</dbReference>
<evidence type="ECO:0000256" key="7">
    <source>
        <dbReference type="SAM" id="Phobius"/>
    </source>
</evidence>
<dbReference type="Pfam" id="PF07690">
    <property type="entry name" value="MFS_1"/>
    <property type="match status" value="1"/>
</dbReference>
<comment type="caution">
    <text evidence="9">The sequence shown here is derived from an EMBL/GenBank/DDBJ whole genome shotgun (WGS) entry which is preliminary data.</text>
</comment>
<feature type="transmembrane region" description="Helical" evidence="7">
    <location>
        <begin position="84"/>
        <end position="102"/>
    </location>
</feature>
<evidence type="ECO:0000259" key="8">
    <source>
        <dbReference type="PROSITE" id="PS50850"/>
    </source>
</evidence>
<dbReference type="RefSeq" id="WP_379277115.1">
    <property type="nucleotide sequence ID" value="NZ_JBHUGT010000043.1"/>
</dbReference>
<proteinExistence type="predicted"/>
<accession>A0ABW5R209</accession>
<feature type="transmembrane region" description="Helical" evidence="7">
    <location>
        <begin position="333"/>
        <end position="352"/>
    </location>
</feature>
<feature type="transmembrane region" description="Helical" evidence="7">
    <location>
        <begin position="303"/>
        <end position="326"/>
    </location>
</feature>
<keyword evidence="10" id="KW-1185">Reference proteome</keyword>
<gene>
    <name evidence="9" type="ORF">ACFSW5_20210</name>
</gene>
<keyword evidence="5 7" id="KW-1133">Transmembrane helix</keyword>
<evidence type="ECO:0000313" key="10">
    <source>
        <dbReference type="Proteomes" id="UP001597493"/>
    </source>
</evidence>
<feature type="transmembrane region" description="Helical" evidence="7">
    <location>
        <begin position="207"/>
        <end position="227"/>
    </location>
</feature>
<keyword evidence="6 7" id="KW-0472">Membrane</keyword>
<evidence type="ECO:0000256" key="4">
    <source>
        <dbReference type="ARBA" id="ARBA00022692"/>
    </source>
</evidence>
<evidence type="ECO:0000313" key="9">
    <source>
        <dbReference type="EMBL" id="MFD2662587.1"/>
    </source>
</evidence>
<dbReference type="InterPro" id="IPR020846">
    <property type="entry name" value="MFS_dom"/>
</dbReference>
<organism evidence="9 10">
    <name type="scientific">Paenibacillus thailandensis</name>
    <dbReference type="NCBI Taxonomy" id="393250"/>
    <lineage>
        <taxon>Bacteria</taxon>
        <taxon>Bacillati</taxon>
        <taxon>Bacillota</taxon>
        <taxon>Bacilli</taxon>
        <taxon>Bacillales</taxon>
        <taxon>Paenibacillaceae</taxon>
        <taxon>Paenibacillus</taxon>
    </lineage>
</organism>
<evidence type="ECO:0000256" key="1">
    <source>
        <dbReference type="ARBA" id="ARBA00004651"/>
    </source>
</evidence>
<evidence type="ECO:0000256" key="2">
    <source>
        <dbReference type="ARBA" id="ARBA00022448"/>
    </source>
</evidence>
<keyword evidence="4 7" id="KW-0812">Transmembrane</keyword>
<dbReference type="CDD" id="cd17477">
    <property type="entry name" value="MFS_YcaD_like"/>
    <property type="match status" value="1"/>
</dbReference>
<evidence type="ECO:0000256" key="3">
    <source>
        <dbReference type="ARBA" id="ARBA00022475"/>
    </source>
</evidence>
<feature type="transmembrane region" description="Helical" evidence="7">
    <location>
        <begin position="364"/>
        <end position="387"/>
    </location>
</feature>
<dbReference type="Proteomes" id="UP001597493">
    <property type="component" value="Unassembled WGS sequence"/>
</dbReference>
<feature type="transmembrane region" description="Helical" evidence="7">
    <location>
        <begin position="169"/>
        <end position="186"/>
    </location>
</feature>
<feature type="transmembrane region" description="Helical" evidence="7">
    <location>
        <begin position="143"/>
        <end position="163"/>
    </location>
</feature>
<comment type="subcellular location">
    <subcellularLocation>
        <location evidence="1">Cell membrane</location>
        <topology evidence="1">Multi-pass membrane protein</topology>
    </subcellularLocation>
</comment>
<feature type="transmembrane region" description="Helical" evidence="7">
    <location>
        <begin position="55"/>
        <end position="72"/>
    </location>
</feature>
<keyword evidence="3" id="KW-1003">Cell membrane</keyword>
<dbReference type="PANTHER" id="PTHR23521:SF2">
    <property type="entry name" value="TRANSPORTER MFS SUPERFAMILY"/>
    <property type="match status" value="1"/>
</dbReference>
<dbReference type="InterPro" id="IPR005829">
    <property type="entry name" value="Sugar_transporter_CS"/>
</dbReference>
<dbReference type="InterPro" id="IPR047200">
    <property type="entry name" value="MFS_YcaD-like"/>
</dbReference>
<sequence>MTALLRGTAPAAPSFRFKLYLLLSVVLIAGMSQGLLLPLLSIMLENSGISSDMNGLNSAALYIGTFCTMFFVEKPVARFGYKKVIVAGIAMVALALFLFPAYRSLAAWFILRLVVGVGDSSLHYASQLWIVSSAPAERRGRYISLYGMAYGVGFSLGPLGINLLPLGDAAPFIVMGALCLAVMALMPKLPKDKPERHGKAVQGENRYFVTYRLAWFVLIPGLLYGLMESSMNSSFPLYALRVGIDEHWISLLLLAFGVGSLILQLPLGIWSDRIGRKPVLMGCAVAGGLLFIAVPLAGGHVGALFVLFALTGGLVGSFYSLGLAYAADILPKAILPAANVIASIHFSIGSVLGPSLGGYGIRYVALSIVFTGLGAAFLAFALAGLAFRPSKAGSAAE</sequence>
<feature type="transmembrane region" description="Helical" evidence="7">
    <location>
        <begin position="108"/>
        <end position="131"/>
    </location>
</feature>
<reference evidence="10" key="1">
    <citation type="journal article" date="2019" name="Int. J. Syst. Evol. Microbiol.">
        <title>The Global Catalogue of Microorganisms (GCM) 10K type strain sequencing project: providing services to taxonomists for standard genome sequencing and annotation.</title>
        <authorList>
            <consortium name="The Broad Institute Genomics Platform"/>
            <consortium name="The Broad Institute Genome Sequencing Center for Infectious Disease"/>
            <person name="Wu L."/>
            <person name="Ma J."/>
        </authorList>
    </citation>
    <scope>NUCLEOTIDE SEQUENCE [LARGE SCALE GENOMIC DNA]</scope>
    <source>
        <strain evidence="10">TISTR 1827</strain>
    </source>
</reference>
<dbReference type="Gene3D" id="1.20.1250.20">
    <property type="entry name" value="MFS general substrate transporter like domains"/>
    <property type="match status" value="2"/>
</dbReference>
<dbReference type="PROSITE" id="PS50850">
    <property type="entry name" value="MFS"/>
    <property type="match status" value="1"/>
</dbReference>
<dbReference type="InterPro" id="IPR011701">
    <property type="entry name" value="MFS"/>
</dbReference>
<evidence type="ECO:0000256" key="5">
    <source>
        <dbReference type="ARBA" id="ARBA00022989"/>
    </source>
</evidence>
<dbReference type="EMBL" id="JBHUMY010000030">
    <property type="protein sequence ID" value="MFD2662587.1"/>
    <property type="molecule type" value="Genomic_DNA"/>
</dbReference>
<protein>
    <submittedName>
        <fullName evidence="9">MFS transporter</fullName>
    </submittedName>
</protein>
<evidence type="ECO:0000256" key="6">
    <source>
        <dbReference type="ARBA" id="ARBA00023136"/>
    </source>
</evidence>